<proteinExistence type="predicted"/>
<evidence type="ECO:0000313" key="2">
    <source>
        <dbReference type="Proteomes" id="UP000663920"/>
    </source>
</evidence>
<reference evidence="1 2" key="1">
    <citation type="submission" date="2021-03" db="EMBL/GenBank/DDBJ databases">
        <title>Complete genome of Polaribacter_sp.SM13.</title>
        <authorList>
            <person name="Jeong S.W."/>
            <person name="Bae J.W."/>
        </authorList>
    </citation>
    <scope>NUCLEOTIDE SEQUENCE [LARGE SCALE GENOMIC DNA]</scope>
    <source>
        <strain evidence="1 2">SM13</strain>
    </source>
</reference>
<dbReference type="KEGG" id="pcea:J3359_06810"/>
<protein>
    <recommendedName>
        <fullName evidence="3">Haemolysin activator HlyB C-terminal domain-containing protein</fullName>
    </recommendedName>
</protein>
<evidence type="ECO:0000313" key="1">
    <source>
        <dbReference type="EMBL" id="QTE23974.1"/>
    </source>
</evidence>
<accession>A0A975CR47</accession>
<dbReference type="Proteomes" id="UP000663920">
    <property type="component" value="Chromosome"/>
</dbReference>
<evidence type="ECO:0008006" key="3">
    <source>
        <dbReference type="Google" id="ProtNLM"/>
    </source>
</evidence>
<dbReference type="RefSeq" id="WP_208079959.1">
    <property type="nucleotide sequence ID" value="NZ_CP071869.1"/>
</dbReference>
<dbReference type="AlphaFoldDB" id="A0A975CR47"/>
<name>A0A975CR47_9FLAO</name>
<dbReference type="EMBL" id="CP071869">
    <property type="protein sequence ID" value="QTE23974.1"/>
    <property type="molecule type" value="Genomic_DNA"/>
</dbReference>
<sequence length="554" mass="64211">MKQKTTLLIFLFFLTSILNSLFAQNYTLELSSKNKSAISILNKIKYQKKHKDSLSIYNELNNISSYLKKIGYFSHIINNVSRDKNNFTAFFVLNKKIEEAILVFRKPPNILLKEFNIERNKITIPIGKLQETLSKFSDKLEKTGKLFSKVKLKNIRIENKNLYGTLIIEESQKRIINKVIVKGYENFPKSFVKNYFDINRTTIFNKNKLIKIEELSKNLKFAEEIKPPEVLFLKDSTLLYIYLKKKNASSFDGLVNFASKENGKLLFNGHIDLKLGNLLNTGENLNLFWNSIGEEKQEFKLSLNLPYIFGTKISPETSFSIYKQDSTFINTKFNTNINYNINNKSTLGITFSMEDSEKLINISNNNITTFSNFFLGTKYFFNIPKNDFFRNNKFSFEVNPSIGKRTSSINDSNQLKILLNTSYLLDINNRNSIFIRNNSGYLNSTNFIENELFRLGGASSIRGFNEQSIFAKNYTFFNIEYRYLTSEKSYLYTITDFGKTNTTLQNKDLLSFGLGYLFTSKNSQINLSLASKLTPLSTINLEKTQLSLNWINYF</sequence>
<dbReference type="Gene3D" id="2.40.160.50">
    <property type="entry name" value="membrane protein fhac: a member of the omp85/tpsb transporter family"/>
    <property type="match status" value="1"/>
</dbReference>
<gene>
    <name evidence="1" type="ORF">J3359_06810</name>
</gene>
<organism evidence="1 2">
    <name type="scientific">Polaribacter cellanae</name>
    <dbReference type="NCBI Taxonomy" id="2818493"/>
    <lineage>
        <taxon>Bacteria</taxon>
        <taxon>Pseudomonadati</taxon>
        <taxon>Bacteroidota</taxon>
        <taxon>Flavobacteriia</taxon>
        <taxon>Flavobacteriales</taxon>
        <taxon>Flavobacteriaceae</taxon>
    </lineage>
</organism>
<keyword evidence="2" id="KW-1185">Reference proteome</keyword>